<gene>
    <name evidence="2" type="ORF">F6U93_12690</name>
</gene>
<feature type="transmembrane region" description="Helical" evidence="1">
    <location>
        <begin position="175"/>
        <end position="197"/>
    </location>
</feature>
<evidence type="ECO:0000256" key="1">
    <source>
        <dbReference type="SAM" id="Phobius"/>
    </source>
</evidence>
<name>A0A6N6ME97_9FLAO</name>
<proteinExistence type="predicted"/>
<keyword evidence="1" id="KW-1133">Transmembrane helix</keyword>
<keyword evidence="3" id="KW-1185">Reference proteome</keyword>
<organism evidence="2 3">
    <name type="scientific">Pseudotamlana haliotis</name>
    <dbReference type="NCBI Taxonomy" id="2614804"/>
    <lineage>
        <taxon>Bacteria</taxon>
        <taxon>Pseudomonadati</taxon>
        <taxon>Bacteroidota</taxon>
        <taxon>Flavobacteriia</taxon>
        <taxon>Flavobacteriales</taxon>
        <taxon>Flavobacteriaceae</taxon>
        <taxon>Pseudotamlana</taxon>
    </lineage>
</organism>
<feature type="transmembrane region" description="Helical" evidence="1">
    <location>
        <begin position="7"/>
        <end position="24"/>
    </location>
</feature>
<keyword evidence="1" id="KW-0472">Membrane</keyword>
<evidence type="ECO:0000313" key="2">
    <source>
        <dbReference type="EMBL" id="KAB1067266.1"/>
    </source>
</evidence>
<feature type="transmembrane region" description="Helical" evidence="1">
    <location>
        <begin position="30"/>
        <end position="49"/>
    </location>
</feature>
<keyword evidence="1" id="KW-0812">Transmembrane</keyword>
<evidence type="ECO:0008006" key="4">
    <source>
        <dbReference type="Google" id="ProtNLM"/>
    </source>
</evidence>
<dbReference type="AlphaFoldDB" id="A0A6N6ME97"/>
<dbReference type="Proteomes" id="UP000441333">
    <property type="component" value="Unassembled WGS sequence"/>
</dbReference>
<feature type="transmembrane region" description="Helical" evidence="1">
    <location>
        <begin position="56"/>
        <end position="75"/>
    </location>
</feature>
<feature type="transmembrane region" description="Helical" evidence="1">
    <location>
        <begin position="114"/>
        <end position="130"/>
    </location>
</feature>
<comment type="caution">
    <text evidence="2">The sequence shown here is derived from an EMBL/GenBank/DDBJ whole genome shotgun (WGS) entry which is preliminary data.</text>
</comment>
<accession>A0A6N6ME97</accession>
<reference evidence="2 3" key="1">
    <citation type="submission" date="2019-09" db="EMBL/GenBank/DDBJ databases">
        <authorList>
            <person name="Cao W.R."/>
        </authorList>
    </citation>
    <scope>NUCLEOTIDE SEQUENCE [LARGE SCALE GENOMIC DNA]</scope>
    <source>
        <strain evidence="2 3">B1N29</strain>
    </source>
</reference>
<protein>
    <recommendedName>
        <fullName evidence="4">YhhN-like protein</fullName>
    </recommendedName>
</protein>
<dbReference type="RefSeq" id="WP_150940391.1">
    <property type="nucleotide sequence ID" value="NZ_WAAT01000050.1"/>
</dbReference>
<sequence length="238" mass="27776">MWKSGVLAVIITIVYLLFGYFQIIEQDTERAHELGVFLVPLVALGYFVFEEKKTIYFTGFILLFALSDLLDLFVGAMDYRLYYHLGNFLYILAYIFLLLEIIKIGDFNYLIKRFKIYFTILIVLDIYLVYVLQATVEPFVETSYEYGVELVYNIVMVALLSLALLNYIHKENNKAMYLFLGALLIVCSEVIWVAHTYIVEKDVLNILSMTLNLSAFFCFYKQVQFSNEEGVEARFKLD</sequence>
<feature type="transmembrane region" description="Helical" evidence="1">
    <location>
        <begin position="150"/>
        <end position="168"/>
    </location>
</feature>
<feature type="transmembrane region" description="Helical" evidence="1">
    <location>
        <begin position="81"/>
        <end position="102"/>
    </location>
</feature>
<dbReference type="EMBL" id="WAAT01000050">
    <property type="protein sequence ID" value="KAB1067266.1"/>
    <property type="molecule type" value="Genomic_DNA"/>
</dbReference>
<evidence type="ECO:0000313" key="3">
    <source>
        <dbReference type="Proteomes" id="UP000441333"/>
    </source>
</evidence>